<organism evidence="1 3">
    <name type="scientific">White spot syndrome virus</name>
    <dbReference type="NCBI Taxonomy" id="342409"/>
    <lineage>
        <taxon>Viruses</taxon>
        <taxon>Viruses incertae sedis</taxon>
        <taxon>Naldaviricetes</taxon>
        <taxon>Nimaviridae</taxon>
        <taxon>Whispovirus</taxon>
    </lineage>
</organism>
<reference evidence="3" key="2">
    <citation type="submission" date="2012-08" db="EMBL/GenBank/DDBJ databases">
        <authorList>
            <person name="Choi T.-J."/>
        </authorList>
    </citation>
    <scope>NUCLEOTIDE SEQUENCE [LARGE SCALE GENOMIC DNA]</scope>
    <source>
        <strain evidence="3">K-LV1</strain>
    </source>
</reference>
<accession>K7WC60</accession>
<dbReference type="Proteomes" id="UP000277283">
    <property type="component" value="Segment"/>
</dbReference>
<evidence type="ECO:0000313" key="2">
    <source>
        <dbReference type="EMBL" id="ATU83929.1"/>
    </source>
</evidence>
<evidence type="ECO:0000313" key="1">
    <source>
        <dbReference type="EMBL" id="AFX59391.1"/>
    </source>
</evidence>
<dbReference type="EMBL" id="JX515788">
    <property type="protein sequence ID" value="AFX59391.1"/>
    <property type="molecule type" value="Genomic_DNA"/>
</dbReference>
<protein>
    <submittedName>
        <fullName evidence="2">ORF1260</fullName>
    </submittedName>
    <submittedName>
        <fullName evidence="1">Wsv014</fullName>
    </submittedName>
</protein>
<evidence type="ECO:0000313" key="3">
    <source>
        <dbReference type="Proteomes" id="UP000277283"/>
    </source>
</evidence>
<gene>
    <name evidence="1" type="ORF">wssv_00140</name>
</gene>
<name>K7WC60_9VIRU</name>
<reference evidence="2" key="3">
    <citation type="journal article" date="2018" name="Aquaculture">
        <title>Complete genome sequence of a white spot syndrome virus associated with a disease incursion in Australia.</title>
        <authorList>
            <person name="Oakey J."/>
            <person name="Smith C.S."/>
        </authorList>
    </citation>
    <scope>NUCLEOTIDE SEQUENCE [LARGE SCALE GENOMIC DNA]</scope>
    <source>
        <strain evidence="2">WSSV-AU</strain>
    </source>
</reference>
<dbReference type="EMBL" id="MF768985">
    <property type="protein sequence ID" value="ATU83929.1"/>
    <property type="molecule type" value="Genomic_DNA"/>
</dbReference>
<reference evidence="1" key="1">
    <citation type="submission" date="2012-08" db="EMBL/GenBank/DDBJ databases">
        <title>Cassytha pubescens and C. glabella (Lauraceae) are not disjunctly distributed between Australia and the Ryukyu Archipelago of Japan - evidence from morphological and molecular data.</title>
        <authorList>
            <person name="Kokubugata G."/>
            <person name="Nakamura K."/>
            <person name="Forster P.I."/>
            <person name="Wilson G.W."/>
            <person name="Holland A.E."/>
            <person name="Hirayama Y."/>
            <person name="Yokota M."/>
        </authorList>
    </citation>
    <scope>NUCLEOTIDE SEQUENCE</scope>
    <source>
        <strain evidence="1">K-LV1</strain>
    </source>
</reference>
<proteinExistence type="predicted"/>
<dbReference type="Proteomes" id="UP000267516">
    <property type="component" value="Segment"/>
</dbReference>
<sequence length="74" mass="8505">MSENQMISWNYFLENLPHPPGVCTNLLRRYSNIKTPHSRNLAGEDLLIAQTFCTLILSYKLKVLRKGGKVNPPY</sequence>